<evidence type="ECO:0000256" key="1">
    <source>
        <dbReference type="SAM" id="MobiDB-lite"/>
    </source>
</evidence>
<accession>I2GKT0</accession>
<sequence length="301" mass="34019">MSNHQQLEKAQPQQTALAMQQEQQILDRRKTEITALLSERHISSQTISVVIAQMVGTPIRTATDIQLSSMWNEVIGLLDIRFATDEEFDEHVAELVDLNDWLRRQYGPKGMTCEEVCKAYNLLVEGELGMEVFARLAPKYVGSVLKAYRDYLNDNVEYSSVNRQQLLLYPATEPTADQIKARMNALLMQATAIAKTTGDFADPGNSLYTWLEQSGLINPTAEEQAEYMKRAESIVRQLLAEEKAAIPRINATPGQNAKREELTETLKMVLGDSDLIPASYIDRVRAQAKYLYLNDYLKTLP</sequence>
<dbReference type="STRING" id="1185876.BN8_03682"/>
<protein>
    <submittedName>
        <fullName evidence="2">Uncharacterized protein</fullName>
    </submittedName>
</protein>
<feature type="region of interest" description="Disordered" evidence="1">
    <location>
        <begin position="1"/>
        <end position="22"/>
    </location>
</feature>
<keyword evidence="3" id="KW-1185">Reference proteome</keyword>
<evidence type="ECO:0000313" key="3">
    <source>
        <dbReference type="Proteomes" id="UP000009309"/>
    </source>
</evidence>
<name>I2GKT0_9BACT</name>
<dbReference type="AlphaFoldDB" id="I2GKT0"/>
<comment type="caution">
    <text evidence="2">The sequence shown here is derived from an EMBL/GenBank/DDBJ whole genome shotgun (WGS) entry which is preliminary data.</text>
</comment>
<evidence type="ECO:0000313" key="2">
    <source>
        <dbReference type="EMBL" id="CCH54506.1"/>
    </source>
</evidence>
<proteinExistence type="predicted"/>
<organism evidence="2 3">
    <name type="scientific">Fibrisoma limi BUZ 3</name>
    <dbReference type="NCBI Taxonomy" id="1185876"/>
    <lineage>
        <taxon>Bacteria</taxon>
        <taxon>Pseudomonadati</taxon>
        <taxon>Bacteroidota</taxon>
        <taxon>Cytophagia</taxon>
        <taxon>Cytophagales</taxon>
        <taxon>Spirosomataceae</taxon>
        <taxon>Fibrisoma</taxon>
    </lineage>
</organism>
<dbReference type="Proteomes" id="UP000009309">
    <property type="component" value="Unassembled WGS sequence"/>
</dbReference>
<reference evidence="2 3" key="1">
    <citation type="journal article" date="2012" name="J. Bacteriol.">
        <title>Genome Sequence of the Filamentous Bacterium Fibrisoma limi BUZ 3T.</title>
        <authorList>
            <person name="Filippini M."/>
            <person name="Qi W."/>
            <person name="Jaenicke S."/>
            <person name="Goesmann A."/>
            <person name="Smits T.H."/>
            <person name="Bagheri H.C."/>
        </authorList>
    </citation>
    <scope>NUCLEOTIDE SEQUENCE [LARGE SCALE GENOMIC DNA]</scope>
    <source>
        <strain evidence="3">BUZ 3T</strain>
    </source>
</reference>
<gene>
    <name evidence="2" type="ORF">BN8_03682</name>
</gene>
<dbReference type="EMBL" id="CAIT01000007">
    <property type="protein sequence ID" value="CCH54506.1"/>
    <property type="molecule type" value="Genomic_DNA"/>
</dbReference>
<feature type="compositionally biased region" description="Low complexity" evidence="1">
    <location>
        <begin position="10"/>
        <end position="22"/>
    </location>
</feature>